<evidence type="ECO:0000256" key="5">
    <source>
        <dbReference type="HAMAP-Rule" id="MF_03187"/>
    </source>
</evidence>
<dbReference type="InterPro" id="IPR041370">
    <property type="entry name" value="Mlase_EEF1AKMT1/ZCCHC4"/>
</dbReference>
<dbReference type="InterPro" id="IPR019369">
    <property type="entry name" value="Efm5/EEF1AKMT1"/>
</dbReference>
<comment type="function">
    <text evidence="5">S-adenosyl-L-methionine-dependent protein-lysine N-methyltransferase that trimethylates elongation factor 1-alpha at 'Lys-79'.</text>
</comment>
<dbReference type="PANTHER" id="PTHR13200:SF0">
    <property type="entry name" value="EEF1A LYSINE METHYLTRANSFERASE 1"/>
    <property type="match status" value="1"/>
</dbReference>
<evidence type="ECO:0000256" key="3">
    <source>
        <dbReference type="ARBA" id="ARBA00022603"/>
    </source>
</evidence>
<proteinExistence type="inferred from homology"/>
<dbReference type="GO" id="GO:0005737">
    <property type="term" value="C:cytoplasm"/>
    <property type="evidence" value="ECO:0007669"/>
    <property type="project" value="UniProtKB-SubCell"/>
</dbReference>
<keyword evidence="3 5" id="KW-0489">Methyltransferase</keyword>
<accession>A0AAE0KFT0</accession>
<keyword evidence="2 5" id="KW-0963">Cytoplasm</keyword>
<reference evidence="6" key="2">
    <citation type="submission" date="2023-06" db="EMBL/GenBank/DDBJ databases">
        <authorList>
            <consortium name="Lawrence Berkeley National Laboratory"/>
            <person name="Haridas S."/>
            <person name="Hensen N."/>
            <person name="Bonometti L."/>
            <person name="Westerberg I."/>
            <person name="Brannstrom I.O."/>
            <person name="Guillou S."/>
            <person name="Cros-Aarteil S."/>
            <person name="Calhoun S."/>
            <person name="Kuo A."/>
            <person name="Mondo S."/>
            <person name="Pangilinan J."/>
            <person name="Riley R."/>
            <person name="Labutti K."/>
            <person name="Andreopoulos B."/>
            <person name="Lipzen A."/>
            <person name="Chen C."/>
            <person name="Yanf M."/>
            <person name="Daum C."/>
            <person name="Ng V."/>
            <person name="Clum A."/>
            <person name="Steindorff A."/>
            <person name="Ohm R."/>
            <person name="Martin F."/>
            <person name="Silar P."/>
            <person name="Natvig D."/>
            <person name="Lalanne C."/>
            <person name="Gautier V."/>
            <person name="Ament-Velasquez S.L."/>
            <person name="Kruys A."/>
            <person name="Hutchinson M.I."/>
            <person name="Powell A.J."/>
            <person name="Barry K."/>
            <person name="Miller A.N."/>
            <person name="Grigoriev I.V."/>
            <person name="Debuchy R."/>
            <person name="Gladieux P."/>
            <person name="Thoren M.H."/>
            <person name="Johannesson H."/>
        </authorList>
    </citation>
    <scope>NUCLEOTIDE SEQUENCE</scope>
    <source>
        <strain evidence="6">CBS 958.72</strain>
    </source>
</reference>
<comment type="subcellular location">
    <subcellularLocation>
        <location evidence="1 5">Cytoplasm</location>
    </subcellularLocation>
</comment>
<dbReference type="PANTHER" id="PTHR13200">
    <property type="entry name" value="EEF1A LYSINE METHYLTRANSFERASE 1"/>
    <property type="match status" value="1"/>
</dbReference>
<keyword evidence="4 5" id="KW-0808">Transferase</keyword>
<keyword evidence="7" id="KW-1185">Reference proteome</keyword>
<evidence type="ECO:0000256" key="2">
    <source>
        <dbReference type="ARBA" id="ARBA00022490"/>
    </source>
</evidence>
<dbReference type="EC" id="2.1.1.-" evidence="5"/>
<name>A0AAE0KFT0_9PEZI</name>
<protein>
    <recommendedName>
        <fullName evidence="5">Protein-lysine N-methyltransferase EFM5</fullName>
        <ecNumber evidence="5">2.1.1.-</ecNumber>
    </recommendedName>
    <alternativeName>
        <fullName evidence="5">Elongation factor methyltransferase 5</fullName>
    </alternativeName>
</protein>
<evidence type="ECO:0000256" key="4">
    <source>
        <dbReference type="ARBA" id="ARBA00022679"/>
    </source>
</evidence>
<evidence type="ECO:0000256" key="1">
    <source>
        <dbReference type="ARBA" id="ARBA00004496"/>
    </source>
</evidence>
<dbReference type="Pfam" id="PF10237">
    <property type="entry name" value="N6-adenineMlase"/>
    <property type="match status" value="1"/>
</dbReference>
<reference evidence="6" key="1">
    <citation type="journal article" date="2023" name="Mol. Phylogenet. Evol.">
        <title>Genome-scale phylogeny and comparative genomics of the fungal order Sordariales.</title>
        <authorList>
            <person name="Hensen N."/>
            <person name="Bonometti L."/>
            <person name="Westerberg I."/>
            <person name="Brannstrom I.O."/>
            <person name="Guillou S."/>
            <person name="Cros-Aarteil S."/>
            <person name="Calhoun S."/>
            <person name="Haridas S."/>
            <person name="Kuo A."/>
            <person name="Mondo S."/>
            <person name="Pangilinan J."/>
            <person name="Riley R."/>
            <person name="LaButti K."/>
            <person name="Andreopoulos B."/>
            <person name="Lipzen A."/>
            <person name="Chen C."/>
            <person name="Yan M."/>
            <person name="Daum C."/>
            <person name="Ng V."/>
            <person name="Clum A."/>
            <person name="Steindorff A."/>
            <person name="Ohm R.A."/>
            <person name="Martin F."/>
            <person name="Silar P."/>
            <person name="Natvig D.O."/>
            <person name="Lalanne C."/>
            <person name="Gautier V."/>
            <person name="Ament-Velasquez S.L."/>
            <person name="Kruys A."/>
            <person name="Hutchinson M.I."/>
            <person name="Powell A.J."/>
            <person name="Barry K."/>
            <person name="Miller A.N."/>
            <person name="Grigoriev I.V."/>
            <person name="Debuchy R."/>
            <person name="Gladieux P."/>
            <person name="Hiltunen Thoren M."/>
            <person name="Johannesson H."/>
        </authorList>
    </citation>
    <scope>NUCLEOTIDE SEQUENCE</scope>
    <source>
        <strain evidence="6">CBS 958.72</strain>
    </source>
</reference>
<evidence type="ECO:0000313" key="6">
    <source>
        <dbReference type="EMBL" id="KAK3376013.1"/>
    </source>
</evidence>
<dbReference type="EMBL" id="JAULSN010000003">
    <property type="protein sequence ID" value="KAK3376013.1"/>
    <property type="molecule type" value="Genomic_DNA"/>
</dbReference>
<comment type="similarity">
    <text evidence="5">Belongs to the class I-like SAM-binding methyltransferase superfamily. EFM5 family.</text>
</comment>
<dbReference type="Proteomes" id="UP001287356">
    <property type="component" value="Unassembled WGS sequence"/>
</dbReference>
<organism evidence="6 7">
    <name type="scientific">Lasiosphaeria ovina</name>
    <dbReference type="NCBI Taxonomy" id="92902"/>
    <lineage>
        <taxon>Eukaryota</taxon>
        <taxon>Fungi</taxon>
        <taxon>Dikarya</taxon>
        <taxon>Ascomycota</taxon>
        <taxon>Pezizomycotina</taxon>
        <taxon>Sordariomycetes</taxon>
        <taxon>Sordariomycetidae</taxon>
        <taxon>Sordariales</taxon>
        <taxon>Lasiosphaeriaceae</taxon>
        <taxon>Lasiosphaeria</taxon>
    </lineage>
</organism>
<sequence>MSPKTPDKNFFAFLYHSPTSPETGHLQRPAGKTFGAWFTMASGSESDDEEIVLSSDALDALNAFYAERDARAKQLAKLEQEAEQRRLESVALSMDTFTEDWNESQFWYSEETANQFAHYLLDGCTAETTLAIVSAPSVFVALRNILSAAPSDEPKPKLVLLEHDNRFAIFPEFVFYDFAQPFKLPPHLKGTVDCVITDPPFLSEDCQTKTALTVRWLLKTESTTPAKATAASGNSSAKLIPHPRIIVCTGERMEGLVTKLYRAYGVRTTDFEPKHARGLSNEFYCYANFESELWKWRGEKAVAVAGDPDAKERVEPAPDS</sequence>
<comment type="caution">
    <text evidence="6">The sequence shown here is derived from an EMBL/GenBank/DDBJ whole genome shotgun (WGS) entry which is preliminary data.</text>
</comment>
<dbReference type="GO" id="GO:0016279">
    <property type="term" value="F:protein-lysine N-methyltransferase activity"/>
    <property type="evidence" value="ECO:0007669"/>
    <property type="project" value="UniProtKB-UniRule"/>
</dbReference>
<dbReference type="GO" id="GO:0032259">
    <property type="term" value="P:methylation"/>
    <property type="evidence" value="ECO:0007669"/>
    <property type="project" value="UniProtKB-KW"/>
</dbReference>
<evidence type="ECO:0000313" key="7">
    <source>
        <dbReference type="Proteomes" id="UP001287356"/>
    </source>
</evidence>
<gene>
    <name evidence="5" type="primary">EFM5</name>
    <name evidence="6" type="ORF">B0T24DRAFT_617782</name>
</gene>
<dbReference type="HAMAP" id="MF_03187">
    <property type="entry name" value="Methyltr_EFM5"/>
    <property type="match status" value="1"/>
</dbReference>
<dbReference type="AlphaFoldDB" id="A0AAE0KFT0"/>